<reference evidence="1 2" key="1">
    <citation type="submission" date="2018-12" db="EMBL/GenBank/DDBJ databases">
        <title>YIM 101343 draft genome.</title>
        <authorList>
            <person name="Chen X."/>
        </authorList>
    </citation>
    <scope>NUCLEOTIDE SEQUENCE [LARGE SCALE GENOMIC DNA]</scope>
    <source>
        <strain evidence="1 2">YIM 101343</strain>
    </source>
</reference>
<accession>A0A430HVN2</accession>
<dbReference type="RefSeq" id="WP_126121721.1">
    <property type="nucleotide sequence ID" value="NZ_RXHJ01000019.1"/>
</dbReference>
<dbReference type="Proteomes" id="UP000274907">
    <property type="component" value="Unassembled WGS sequence"/>
</dbReference>
<name>A0A430HVN2_9CORY</name>
<evidence type="ECO:0000313" key="2">
    <source>
        <dbReference type="Proteomes" id="UP000274907"/>
    </source>
</evidence>
<protein>
    <submittedName>
        <fullName evidence="1">Uncharacterized protein</fullName>
    </submittedName>
</protein>
<keyword evidence="2" id="KW-1185">Reference proteome</keyword>
<sequence>MNQLALDLTTPIGNLPSNDGREHYADITAAGHHVATMNGPNPGPDVAPGDSVVKPPLPAVGDRLVDRHGRTGTVEAVRTETGVNMSIDVRLDVPSNLGSGTILGLFAPTWWRDWRKA</sequence>
<comment type="caution">
    <text evidence="1">The sequence shown here is derived from an EMBL/GenBank/DDBJ whole genome shotgun (WGS) entry which is preliminary data.</text>
</comment>
<organism evidence="1 2">
    <name type="scientific">Corynebacterium hylobatis</name>
    <dbReference type="NCBI Taxonomy" id="1859290"/>
    <lineage>
        <taxon>Bacteria</taxon>
        <taxon>Bacillati</taxon>
        <taxon>Actinomycetota</taxon>
        <taxon>Actinomycetes</taxon>
        <taxon>Mycobacteriales</taxon>
        <taxon>Corynebacteriaceae</taxon>
        <taxon>Corynebacterium</taxon>
    </lineage>
</organism>
<dbReference type="EMBL" id="RXHJ01000019">
    <property type="protein sequence ID" value="RSZ61524.1"/>
    <property type="molecule type" value="Genomic_DNA"/>
</dbReference>
<dbReference type="AlphaFoldDB" id="A0A430HVN2"/>
<gene>
    <name evidence="1" type="ORF">EAH68_12730</name>
</gene>
<proteinExistence type="predicted"/>
<evidence type="ECO:0000313" key="1">
    <source>
        <dbReference type="EMBL" id="RSZ61524.1"/>
    </source>
</evidence>